<dbReference type="PROSITE" id="PS00101">
    <property type="entry name" value="HEXAPEP_TRANSFERASES"/>
    <property type="match status" value="1"/>
</dbReference>
<dbReference type="Proteomes" id="UP000663891">
    <property type="component" value="Unassembled WGS sequence"/>
</dbReference>
<dbReference type="OrthoDB" id="10404369at2759"/>
<dbReference type="InterPro" id="IPR015421">
    <property type="entry name" value="PyrdxlP-dep_Trfase_major"/>
</dbReference>
<dbReference type="InterPro" id="IPR018357">
    <property type="entry name" value="Hexapep_transf_CS"/>
</dbReference>
<name>A0A815R3V9_9BILA</name>
<evidence type="ECO:0000313" key="2">
    <source>
        <dbReference type="EMBL" id="CAF1470181.1"/>
    </source>
</evidence>
<reference evidence="2" key="1">
    <citation type="submission" date="2021-02" db="EMBL/GenBank/DDBJ databases">
        <authorList>
            <person name="Nowell W R."/>
        </authorList>
    </citation>
    <scope>NUCLEOTIDE SEQUENCE</scope>
</reference>
<dbReference type="EMBL" id="CAJOAY010004463">
    <property type="protein sequence ID" value="CAF4070915.1"/>
    <property type="molecule type" value="Genomic_DNA"/>
</dbReference>
<dbReference type="EMBL" id="CAJNON010001542">
    <property type="protein sequence ID" value="CAF1470181.1"/>
    <property type="molecule type" value="Genomic_DNA"/>
</dbReference>
<proteinExistence type="predicted"/>
<dbReference type="PANTHER" id="PTHR43300:SF7">
    <property type="entry name" value="UDP-N-ACETYLBACILLOSAMINE N-ACETYLTRANSFERASE"/>
    <property type="match status" value="1"/>
</dbReference>
<dbReference type="InterPro" id="IPR050179">
    <property type="entry name" value="Trans_hexapeptide_repeat"/>
</dbReference>
<dbReference type="AlphaFoldDB" id="A0A815R3V9"/>
<organism evidence="2 4">
    <name type="scientific">Adineta steineri</name>
    <dbReference type="NCBI Taxonomy" id="433720"/>
    <lineage>
        <taxon>Eukaryota</taxon>
        <taxon>Metazoa</taxon>
        <taxon>Spiralia</taxon>
        <taxon>Gnathifera</taxon>
        <taxon>Rotifera</taxon>
        <taxon>Eurotatoria</taxon>
        <taxon>Bdelloidea</taxon>
        <taxon>Adinetida</taxon>
        <taxon>Adinetidae</taxon>
        <taxon>Adineta</taxon>
    </lineage>
</organism>
<dbReference type="InterPro" id="IPR015424">
    <property type="entry name" value="PyrdxlP-dep_Trfase"/>
</dbReference>
<dbReference type="Gene3D" id="2.160.10.10">
    <property type="entry name" value="Hexapeptide repeat proteins"/>
    <property type="match status" value="1"/>
</dbReference>
<dbReference type="InterPro" id="IPR011004">
    <property type="entry name" value="Trimer_LpxA-like_sf"/>
</dbReference>
<evidence type="ECO:0000313" key="4">
    <source>
        <dbReference type="Proteomes" id="UP000663891"/>
    </source>
</evidence>
<accession>A0A815R3V9</accession>
<sequence length="348" mass="38168">MAQTMFIICIGDNIARKRIVEHITQNTSVKSDLRWATLIHPFSCVSRSASISEGTIVCAGAVIGPHTFVGSHTIINTHASVDHDCRIGNYVHIAPGVRLCGAVHVEDLTVIGVGTQVIPEILIGQEVIIEAGSTILKNVDDRVKADSIVKRSKIEQINSVDQCILWLAQKPVNYSRIEFLLSQSALQNHFANFGPCVQLLEIALKNILEIDSSKAVILTSNGSAALHAIVGGLEIFRESKLKFATQAFTFATSVQCSLIGSIIVDIDESIGLDFNLIDTDLVDGIIVTNVFGHVVDINKYTQWADKHDKYLIFDNAATSFTFYQGKIWYCSNLTKVNKPMLVLAYEPI</sequence>
<dbReference type="InterPro" id="IPR020019">
    <property type="entry name" value="AcTrfase_PglD-like"/>
</dbReference>
<dbReference type="SUPFAM" id="SSF51161">
    <property type="entry name" value="Trimeric LpxA-like enzymes"/>
    <property type="match status" value="1"/>
</dbReference>
<dbReference type="Pfam" id="PF01041">
    <property type="entry name" value="DegT_DnrJ_EryC1"/>
    <property type="match status" value="1"/>
</dbReference>
<keyword evidence="1" id="KW-0808">Transferase</keyword>
<evidence type="ECO:0000313" key="3">
    <source>
        <dbReference type="EMBL" id="CAF4070915.1"/>
    </source>
</evidence>
<dbReference type="PANTHER" id="PTHR43300">
    <property type="entry name" value="ACETYLTRANSFERASE"/>
    <property type="match status" value="1"/>
</dbReference>
<comment type="caution">
    <text evidence="2">The sequence shown here is derived from an EMBL/GenBank/DDBJ whole genome shotgun (WGS) entry which is preliminary data.</text>
</comment>
<gene>
    <name evidence="3" type="ORF">OKA104_LOCUS33968</name>
    <name evidence="2" type="ORF">VCS650_LOCUS40565</name>
</gene>
<dbReference type="CDD" id="cd03360">
    <property type="entry name" value="LbH_AT_putative"/>
    <property type="match status" value="1"/>
</dbReference>
<dbReference type="GO" id="GO:0016740">
    <property type="term" value="F:transferase activity"/>
    <property type="evidence" value="ECO:0007669"/>
    <property type="project" value="UniProtKB-KW"/>
</dbReference>
<evidence type="ECO:0000256" key="1">
    <source>
        <dbReference type="ARBA" id="ARBA00022679"/>
    </source>
</evidence>
<protein>
    <submittedName>
        <fullName evidence="2">Uncharacterized protein</fullName>
    </submittedName>
</protein>
<dbReference type="Gene3D" id="3.40.640.10">
    <property type="entry name" value="Type I PLP-dependent aspartate aminotransferase-like (Major domain)"/>
    <property type="match status" value="1"/>
</dbReference>
<dbReference type="SUPFAM" id="SSF53383">
    <property type="entry name" value="PLP-dependent transferases"/>
    <property type="match status" value="1"/>
</dbReference>
<dbReference type="InterPro" id="IPR000653">
    <property type="entry name" value="DegT/StrS_aminotransferase"/>
</dbReference>
<dbReference type="Proteomes" id="UP000663881">
    <property type="component" value="Unassembled WGS sequence"/>
</dbReference>